<dbReference type="Proteomes" id="UP000799757">
    <property type="component" value="Unassembled WGS sequence"/>
</dbReference>
<dbReference type="OrthoDB" id="10367530at2759"/>
<evidence type="ECO:0000313" key="2">
    <source>
        <dbReference type="EMBL" id="KAF2787303.1"/>
    </source>
</evidence>
<dbReference type="AlphaFoldDB" id="A0A6A6WTM1"/>
<feature type="region of interest" description="Disordered" evidence="1">
    <location>
        <begin position="1"/>
        <end position="38"/>
    </location>
</feature>
<reference evidence="2" key="1">
    <citation type="journal article" date="2020" name="Stud. Mycol.">
        <title>101 Dothideomycetes genomes: a test case for predicting lifestyles and emergence of pathogens.</title>
        <authorList>
            <person name="Haridas S."/>
            <person name="Albert R."/>
            <person name="Binder M."/>
            <person name="Bloem J."/>
            <person name="Labutti K."/>
            <person name="Salamov A."/>
            <person name="Andreopoulos B."/>
            <person name="Baker S."/>
            <person name="Barry K."/>
            <person name="Bills G."/>
            <person name="Bluhm B."/>
            <person name="Cannon C."/>
            <person name="Castanera R."/>
            <person name="Culley D."/>
            <person name="Daum C."/>
            <person name="Ezra D."/>
            <person name="Gonzalez J."/>
            <person name="Henrissat B."/>
            <person name="Kuo A."/>
            <person name="Liang C."/>
            <person name="Lipzen A."/>
            <person name="Lutzoni F."/>
            <person name="Magnuson J."/>
            <person name="Mondo S."/>
            <person name="Nolan M."/>
            <person name="Ohm R."/>
            <person name="Pangilinan J."/>
            <person name="Park H.-J."/>
            <person name="Ramirez L."/>
            <person name="Alfaro M."/>
            <person name="Sun H."/>
            <person name="Tritt A."/>
            <person name="Yoshinaga Y."/>
            <person name="Zwiers L.-H."/>
            <person name="Turgeon B."/>
            <person name="Goodwin S."/>
            <person name="Spatafora J."/>
            <person name="Crous P."/>
            <person name="Grigoriev I."/>
        </authorList>
    </citation>
    <scope>NUCLEOTIDE SEQUENCE</scope>
    <source>
        <strain evidence="2">CBS 109.77</strain>
    </source>
</reference>
<dbReference type="EMBL" id="MU002335">
    <property type="protein sequence ID" value="KAF2787303.1"/>
    <property type="molecule type" value="Genomic_DNA"/>
</dbReference>
<feature type="compositionally biased region" description="Basic and acidic residues" evidence="1">
    <location>
        <begin position="130"/>
        <end position="155"/>
    </location>
</feature>
<protein>
    <submittedName>
        <fullName evidence="2">Uncharacterized protein</fullName>
    </submittedName>
</protein>
<evidence type="ECO:0000313" key="3">
    <source>
        <dbReference type="Proteomes" id="UP000799757"/>
    </source>
</evidence>
<proteinExistence type="predicted"/>
<accession>A0A6A6WTM1</accession>
<name>A0A6A6WTM1_9PLEO</name>
<evidence type="ECO:0000256" key="1">
    <source>
        <dbReference type="SAM" id="MobiDB-lite"/>
    </source>
</evidence>
<gene>
    <name evidence="2" type="ORF">K505DRAFT_329771</name>
</gene>
<organism evidence="2 3">
    <name type="scientific">Melanomma pulvis-pyrius CBS 109.77</name>
    <dbReference type="NCBI Taxonomy" id="1314802"/>
    <lineage>
        <taxon>Eukaryota</taxon>
        <taxon>Fungi</taxon>
        <taxon>Dikarya</taxon>
        <taxon>Ascomycota</taxon>
        <taxon>Pezizomycotina</taxon>
        <taxon>Dothideomycetes</taxon>
        <taxon>Pleosporomycetidae</taxon>
        <taxon>Pleosporales</taxon>
        <taxon>Melanommataceae</taxon>
        <taxon>Melanomma</taxon>
    </lineage>
</organism>
<sequence>MPYQPSNLESITTLGKSSDMLDSTTTLDRQPSPSSSTAILVRKSLSLGSTTTLINPPPQKPSLWQRLKRENEARKQKERVKVSAAEAKAITGYGEDKKKGGTSNGNEGCMLEWDYDPSREWRKGGLGNGEDMKRARELVVRDAERDGKYRGERDG</sequence>
<keyword evidence="3" id="KW-1185">Reference proteome</keyword>
<feature type="region of interest" description="Disordered" evidence="1">
    <location>
        <begin position="92"/>
        <end position="155"/>
    </location>
</feature>